<dbReference type="GO" id="GO:0016779">
    <property type="term" value="F:nucleotidyltransferase activity"/>
    <property type="evidence" value="ECO:0007669"/>
    <property type="project" value="UniProtKB-ARBA"/>
</dbReference>
<sequence length="434" mass="48046">MRLAIFEDRSALQFAPISLLRPVFELLCGQFSARERLFRSLQIEEWGVLIRPALTEVYAEQHADARINDAIWLNEGPTLLVNGRWLPTNAELARLAHLSPDTVGMMGEAVAYLLLEPEESVLLTTDAWDDAIQKIASTRKSVVAEGVELQYPWDLVNQNRTQLLADFAFNQSAVPSTGDARNLTIVGPPDLVRVAASAEIDPFVVLDTRQGPVVIEEDAIIQAFTRIEGPSYIGKGTRLFRANLKAGTTAGPHCRLGGEIEESIIHGYVNKYHEGFLGHSYICPWVNLGAQTSNSDLKNDYSEVKVPLAGTPVETQSVKVGCFIGDHTKTGLNSLFNTGTSVGVMSMVLPTGELLPKHIPSFSRFWLGRIDCQINMSDLFQLAEISMQRRGLSLSAGQRKLLVSLFDDTSEEREQAILWWNRKQDARSTPQATL</sequence>
<dbReference type="Proteomes" id="UP000317171">
    <property type="component" value="Chromosome"/>
</dbReference>
<evidence type="ECO:0000313" key="3">
    <source>
        <dbReference type="EMBL" id="QDT42495.1"/>
    </source>
</evidence>
<evidence type="ECO:0000256" key="1">
    <source>
        <dbReference type="ARBA" id="ARBA00022679"/>
    </source>
</evidence>
<keyword evidence="2" id="KW-0012">Acyltransferase</keyword>
<keyword evidence="1" id="KW-0808">Transferase</keyword>
<proteinExistence type="predicted"/>
<dbReference type="InterPro" id="IPR050065">
    <property type="entry name" value="GlmU-like"/>
</dbReference>
<reference evidence="3 4" key="1">
    <citation type="submission" date="2019-02" db="EMBL/GenBank/DDBJ databases">
        <title>Deep-cultivation of Planctomycetes and their phenomic and genomic characterization uncovers novel biology.</title>
        <authorList>
            <person name="Wiegand S."/>
            <person name="Jogler M."/>
            <person name="Boedeker C."/>
            <person name="Pinto D."/>
            <person name="Vollmers J."/>
            <person name="Rivas-Marin E."/>
            <person name="Kohn T."/>
            <person name="Peeters S.H."/>
            <person name="Heuer A."/>
            <person name="Rast P."/>
            <person name="Oberbeckmann S."/>
            <person name="Bunk B."/>
            <person name="Jeske O."/>
            <person name="Meyerdierks A."/>
            <person name="Storesund J.E."/>
            <person name="Kallscheuer N."/>
            <person name="Luecker S."/>
            <person name="Lage O.M."/>
            <person name="Pohl T."/>
            <person name="Merkel B.J."/>
            <person name="Hornburger P."/>
            <person name="Mueller R.-W."/>
            <person name="Bruemmer F."/>
            <person name="Labrenz M."/>
            <person name="Spormann A.M."/>
            <person name="Op den Camp H."/>
            <person name="Overmann J."/>
            <person name="Amann R."/>
            <person name="Jetten M.S.M."/>
            <person name="Mascher T."/>
            <person name="Medema M.H."/>
            <person name="Devos D.P."/>
            <person name="Kaster A.-K."/>
            <person name="Ovreas L."/>
            <person name="Rohde M."/>
            <person name="Galperin M.Y."/>
            <person name="Jogler C."/>
        </authorList>
    </citation>
    <scope>NUCLEOTIDE SEQUENCE [LARGE SCALE GENOMIC DNA]</scope>
    <source>
        <strain evidence="3 4">Pan241w</strain>
    </source>
</reference>
<accession>A0A517RF82</accession>
<name>A0A517RF82_9PLAN</name>
<keyword evidence="4" id="KW-1185">Reference proteome</keyword>
<dbReference type="InterPro" id="IPR011004">
    <property type="entry name" value="Trimer_LpxA-like_sf"/>
</dbReference>
<dbReference type="CDD" id="cd05635">
    <property type="entry name" value="LbH_unknown"/>
    <property type="match status" value="1"/>
</dbReference>
<dbReference type="NCBIfam" id="TIGR03991">
    <property type="entry name" value="alt_bact_glmU"/>
    <property type="match status" value="1"/>
</dbReference>
<evidence type="ECO:0008006" key="5">
    <source>
        <dbReference type="Google" id="ProtNLM"/>
    </source>
</evidence>
<dbReference type="Gene3D" id="2.160.10.10">
    <property type="entry name" value="Hexapeptide repeat proteins"/>
    <property type="match status" value="1"/>
</dbReference>
<dbReference type="PANTHER" id="PTHR43584">
    <property type="entry name" value="NUCLEOTIDYL TRANSFERASE"/>
    <property type="match status" value="1"/>
</dbReference>
<dbReference type="RefSeq" id="WP_198000484.1">
    <property type="nucleotide sequence ID" value="NZ_CP036269.1"/>
</dbReference>
<dbReference type="KEGG" id="gaz:Pan241w_25790"/>
<protein>
    <recommendedName>
        <fullName evidence="5">Bifunctional protein GlmU</fullName>
    </recommendedName>
</protein>
<evidence type="ECO:0000313" key="4">
    <source>
        <dbReference type="Proteomes" id="UP000317171"/>
    </source>
</evidence>
<evidence type="ECO:0000256" key="2">
    <source>
        <dbReference type="ARBA" id="ARBA00023315"/>
    </source>
</evidence>
<dbReference type="InterPro" id="IPR023917">
    <property type="entry name" value="Bifunctiontional_GlmU_bac-type"/>
</dbReference>
<organism evidence="3 4">
    <name type="scientific">Gimesia alba</name>
    <dbReference type="NCBI Taxonomy" id="2527973"/>
    <lineage>
        <taxon>Bacteria</taxon>
        <taxon>Pseudomonadati</taxon>
        <taxon>Planctomycetota</taxon>
        <taxon>Planctomycetia</taxon>
        <taxon>Planctomycetales</taxon>
        <taxon>Planctomycetaceae</taxon>
        <taxon>Gimesia</taxon>
    </lineage>
</organism>
<dbReference type="GO" id="GO:0016746">
    <property type="term" value="F:acyltransferase activity"/>
    <property type="evidence" value="ECO:0007669"/>
    <property type="project" value="UniProtKB-KW"/>
</dbReference>
<dbReference type="EMBL" id="CP036269">
    <property type="protein sequence ID" value="QDT42495.1"/>
    <property type="molecule type" value="Genomic_DNA"/>
</dbReference>
<dbReference type="Pfam" id="PF13562">
    <property type="entry name" value="NTP_transf_4"/>
    <property type="match status" value="1"/>
</dbReference>
<dbReference type="AlphaFoldDB" id="A0A517RF82"/>
<dbReference type="SUPFAM" id="SSF51161">
    <property type="entry name" value="Trimeric LpxA-like enzymes"/>
    <property type="match status" value="1"/>
</dbReference>
<gene>
    <name evidence="3" type="ORF">Pan241w_25790</name>
</gene>
<dbReference type="PANTHER" id="PTHR43584:SF9">
    <property type="entry name" value="TRANSFERASE HEXAPEPTIDE REPEAT CONTAINING PROTEIN"/>
    <property type="match status" value="1"/>
</dbReference>